<keyword evidence="10" id="KW-1185">Reference proteome</keyword>
<feature type="transmembrane region" description="Helical" evidence="7">
    <location>
        <begin position="563"/>
        <end position="579"/>
    </location>
</feature>
<feature type="transmembrane region" description="Helical" evidence="7">
    <location>
        <begin position="262"/>
        <end position="281"/>
    </location>
</feature>
<feature type="transmembrane region" description="Helical" evidence="7">
    <location>
        <begin position="659"/>
        <end position="682"/>
    </location>
</feature>
<evidence type="ECO:0000313" key="9">
    <source>
        <dbReference type="EMBL" id="SFQ38508.1"/>
    </source>
</evidence>
<accession>A0A1I5Y2T8</accession>
<feature type="transmembrane region" description="Helical" evidence="7">
    <location>
        <begin position="688"/>
        <end position="711"/>
    </location>
</feature>
<dbReference type="InterPro" id="IPR000731">
    <property type="entry name" value="SSD"/>
</dbReference>
<evidence type="ECO:0000256" key="4">
    <source>
        <dbReference type="ARBA" id="ARBA00022692"/>
    </source>
</evidence>
<dbReference type="InterPro" id="IPR004869">
    <property type="entry name" value="MMPL_dom"/>
</dbReference>
<protein>
    <submittedName>
        <fullName evidence="9">Drug exporter of the RND superfamily</fullName>
    </submittedName>
</protein>
<comment type="caution">
    <text evidence="9">The sequence shown here is derived from an EMBL/GenBank/DDBJ whole genome shotgun (WGS) entry which is preliminary data.</text>
</comment>
<dbReference type="RefSeq" id="WP_061803633.1">
    <property type="nucleotide sequence ID" value="NZ_FOXX01000002.1"/>
</dbReference>
<evidence type="ECO:0000256" key="1">
    <source>
        <dbReference type="ARBA" id="ARBA00004651"/>
    </source>
</evidence>
<dbReference type="PROSITE" id="PS50156">
    <property type="entry name" value="SSD"/>
    <property type="match status" value="1"/>
</dbReference>
<organism evidence="9 10">
    <name type="scientific">Priestia endophytica DSM 13796</name>
    <dbReference type="NCBI Taxonomy" id="1121089"/>
    <lineage>
        <taxon>Bacteria</taxon>
        <taxon>Bacillati</taxon>
        <taxon>Bacillota</taxon>
        <taxon>Bacilli</taxon>
        <taxon>Bacillales</taxon>
        <taxon>Bacillaceae</taxon>
        <taxon>Priestia</taxon>
    </lineage>
</organism>
<dbReference type="Gene3D" id="1.20.1640.10">
    <property type="entry name" value="Multidrug efflux transporter AcrB transmembrane domain"/>
    <property type="match status" value="2"/>
</dbReference>
<feature type="transmembrane region" description="Helical" evidence="7">
    <location>
        <begin position="334"/>
        <end position="357"/>
    </location>
</feature>
<evidence type="ECO:0000256" key="7">
    <source>
        <dbReference type="SAM" id="Phobius"/>
    </source>
</evidence>
<evidence type="ECO:0000259" key="8">
    <source>
        <dbReference type="PROSITE" id="PS50156"/>
    </source>
</evidence>
<name>A0A1I5Y2T8_9BACI</name>
<evidence type="ECO:0000256" key="5">
    <source>
        <dbReference type="ARBA" id="ARBA00022989"/>
    </source>
</evidence>
<dbReference type="GeneID" id="93709926"/>
<keyword evidence="3" id="KW-1003">Cell membrane</keyword>
<feature type="transmembrane region" description="Helical" evidence="7">
    <location>
        <begin position="302"/>
        <end position="328"/>
    </location>
</feature>
<evidence type="ECO:0000256" key="6">
    <source>
        <dbReference type="ARBA" id="ARBA00023136"/>
    </source>
</evidence>
<gene>
    <name evidence="9" type="ORF">SAMN02745910_01200</name>
</gene>
<feature type="transmembrane region" description="Helical" evidence="7">
    <location>
        <begin position="204"/>
        <end position="222"/>
    </location>
</feature>
<keyword evidence="5 7" id="KW-1133">Transmembrane helix</keyword>
<dbReference type="PANTHER" id="PTHR33406:SF6">
    <property type="entry name" value="MEMBRANE PROTEIN YDGH-RELATED"/>
    <property type="match status" value="1"/>
</dbReference>
<comment type="subcellular location">
    <subcellularLocation>
        <location evidence="1">Cell membrane</location>
        <topology evidence="1">Multi-pass membrane protein</topology>
    </subcellularLocation>
</comment>
<dbReference type="EMBL" id="FOXX01000002">
    <property type="protein sequence ID" value="SFQ38508.1"/>
    <property type="molecule type" value="Genomic_DNA"/>
</dbReference>
<feature type="transmembrane region" description="Helical" evidence="7">
    <location>
        <begin position="411"/>
        <end position="432"/>
    </location>
</feature>
<feature type="transmembrane region" description="Helical" evidence="7">
    <location>
        <begin position="229"/>
        <end position="250"/>
    </location>
</feature>
<comment type="similarity">
    <text evidence="2">Belongs to the resistance-nodulation-cell division (RND) (TC 2.A.6) family. MmpL subfamily.</text>
</comment>
<dbReference type="SUPFAM" id="SSF82866">
    <property type="entry name" value="Multidrug efflux transporter AcrB transmembrane domain"/>
    <property type="match status" value="2"/>
</dbReference>
<sequence>MNHFMKKLISGIVGKKGRWITLIVWVLLIGVLQMVLPSSSTYTDDSVEPLPSSEPSMKAANIVEEKFPNSDGVPAGVPALLTWYNKDGISEKELTAIASLSKELNENKLSHQEMAVPYDKIPMPALKELVSEDGTTFIQTVLFEKGASSDELKEGLTELETRVDREFEGNPLNEKITSNSLVARVTGPAGISVDATGLFKNADVSLLIGTVLLVLVFLLLIYRSPILPFVPLIAVGAAYAVATPILGALAKAGYISYDSQGISIMTVLLFGAGTDYCLFLISRFRLFLYEEESCLKALKRAFLDTSGAIGVSGLTVVSALLALLVSQYATIHNFAIPFSLSIFIMMISSLTLVPALLSILGRSAFFPFVPRTEDMEKERAQKENKKVKLHKQSRFWYKVGAYSANKPVRTVIITLLFLIVSSTFVTGIKYSYDTLSAFPKDTPSREGFDLISDGFGAGDLAPLTVVFEQNDENENIKNDLARLDGISRVENPETSQSDQNFVSYKVELEQNPYSNEAMDDVEQLRKDLKELSDDKGFENVWVSGQTAEQLDQRTVIAHDETKIISFVIVVVALLLLLYLRSIVAMGYLIATVLISFTSALGLGWVILHYGFDVGAISGLIPIYAFVFIVALGEDYNIFMISNIWEKKKELPLKEAIKEGVGQSGGVITSAGIILAGTFAVLTTLPIQVLVQFGLITAIGVLLDTFIVRPLLVPAITSLLGKWAFWPSKLGKVKAREEN</sequence>
<proteinExistence type="inferred from homology"/>
<feature type="domain" description="SSD" evidence="8">
    <location>
        <begin position="589"/>
        <end position="717"/>
    </location>
</feature>
<dbReference type="Proteomes" id="UP000182762">
    <property type="component" value="Unassembled WGS sequence"/>
</dbReference>
<evidence type="ECO:0000256" key="2">
    <source>
        <dbReference type="ARBA" id="ARBA00010157"/>
    </source>
</evidence>
<reference evidence="9 10" key="1">
    <citation type="submission" date="2016-10" db="EMBL/GenBank/DDBJ databases">
        <authorList>
            <person name="Varghese N."/>
            <person name="Submissions S."/>
        </authorList>
    </citation>
    <scope>NUCLEOTIDE SEQUENCE [LARGE SCALE GENOMIC DNA]</scope>
    <source>
        <strain evidence="9 10">DSM 13796</strain>
    </source>
</reference>
<evidence type="ECO:0000256" key="3">
    <source>
        <dbReference type="ARBA" id="ARBA00022475"/>
    </source>
</evidence>
<keyword evidence="6 7" id="KW-0472">Membrane</keyword>
<dbReference type="PANTHER" id="PTHR33406">
    <property type="entry name" value="MEMBRANE PROTEIN MJ1562-RELATED"/>
    <property type="match status" value="1"/>
</dbReference>
<dbReference type="InterPro" id="IPR050545">
    <property type="entry name" value="Mycobact_MmpL"/>
</dbReference>
<feature type="transmembrane region" description="Helical" evidence="7">
    <location>
        <begin position="586"/>
        <end position="607"/>
    </location>
</feature>
<keyword evidence="4 7" id="KW-0812">Transmembrane</keyword>
<evidence type="ECO:0000313" key="10">
    <source>
        <dbReference type="Proteomes" id="UP000182762"/>
    </source>
</evidence>
<dbReference type="Pfam" id="PF03176">
    <property type="entry name" value="MMPL"/>
    <property type="match status" value="2"/>
</dbReference>
<feature type="transmembrane region" description="Helical" evidence="7">
    <location>
        <begin position="613"/>
        <end position="638"/>
    </location>
</feature>